<feature type="transmembrane region" description="Helical" evidence="7">
    <location>
        <begin position="100"/>
        <end position="119"/>
    </location>
</feature>
<dbReference type="Gene3D" id="2.30.30.60">
    <property type="match status" value="1"/>
</dbReference>
<dbReference type="RefSeq" id="WP_088453737.1">
    <property type="nucleotide sequence ID" value="NZ_JACHXO010000008.1"/>
</dbReference>
<dbReference type="Proteomes" id="UP000574369">
    <property type="component" value="Unassembled WGS sequence"/>
</dbReference>
<keyword evidence="3" id="KW-1003">Cell membrane</keyword>
<feature type="transmembrane region" description="Helical" evidence="7">
    <location>
        <begin position="179"/>
        <end position="199"/>
    </location>
</feature>
<evidence type="ECO:0000256" key="4">
    <source>
        <dbReference type="ARBA" id="ARBA00022692"/>
    </source>
</evidence>
<dbReference type="EMBL" id="JACHXO010000008">
    <property type="protein sequence ID" value="MBB3196765.1"/>
    <property type="molecule type" value="Genomic_DNA"/>
</dbReference>
<evidence type="ECO:0000256" key="2">
    <source>
        <dbReference type="ARBA" id="ARBA00008017"/>
    </source>
</evidence>
<dbReference type="SUPFAM" id="SSF82689">
    <property type="entry name" value="Mechanosensitive channel protein MscS (YggB), C-terminal domain"/>
    <property type="match status" value="1"/>
</dbReference>
<keyword evidence="6 7" id="KW-0472">Membrane</keyword>
<dbReference type="Gene3D" id="1.10.287.1260">
    <property type="match status" value="1"/>
</dbReference>
<sequence>MNPDLTFSSLSHSLNLTELKALMAQLAQPTALVELGLLIACLAASWLVVHLLSRRFPAAQGPQSVLLGRQVFDGLLFPVLALLLAFGARALMPVLGQPVALLRLVIPVLMSLVLIRFVARVLRAAFPNSAGTRLLERSVSWVAWMASVLWIVGALPVLLDELDHIPVRFMKQGNRIPTLADVLGDVLSVGLVMIFVLWLSSTVESRFLRGKVVDLSMRKIAVNITRTVLLVTGALVGLKTFGLDLSALSWLGGAVGVGLGFGLQKIAANYVSGFMILAERSLRIGDMVKIDNFEGRISDIKTRYTVIRALGGREAIVPNETLITNRVENLSLADPQVLVSTVVQVAYGTDLDALFPQLIDAIKQVRRVLSDPGPSVNLSNFAADGLELTCSFWISDPHNGQGGVKSEVNLAILRLLNQLEIEIPYPQRVVRTVGQGSVA</sequence>
<feature type="transmembrane region" description="Helical" evidence="7">
    <location>
        <begin position="139"/>
        <end position="159"/>
    </location>
</feature>
<dbReference type="SUPFAM" id="SSF50182">
    <property type="entry name" value="Sm-like ribonucleoproteins"/>
    <property type="match status" value="1"/>
</dbReference>
<dbReference type="Gene3D" id="3.30.70.100">
    <property type="match status" value="1"/>
</dbReference>
<dbReference type="PANTHER" id="PTHR30347">
    <property type="entry name" value="POTASSIUM CHANNEL RELATED"/>
    <property type="match status" value="1"/>
</dbReference>
<keyword evidence="4 7" id="KW-0812">Transmembrane</keyword>
<feature type="transmembrane region" description="Helical" evidence="7">
    <location>
        <begin position="31"/>
        <end position="53"/>
    </location>
</feature>
<protein>
    <submittedName>
        <fullName evidence="11">Small-conductance mechanosensitive channel</fullName>
    </submittedName>
</protein>
<evidence type="ECO:0000313" key="11">
    <source>
        <dbReference type="EMBL" id="MBB3196765.1"/>
    </source>
</evidence>
<feature type="transmembrane region" description="Helical" evidence="7">
    <location>
        <begin position="220"/>
        <end position="238"/>
    </location>
</feature>
<gene>
    <name evidence="11" type="ORF">FHS28_004187</name>
</gene>
<evidence type="ECO:0000259" key="8">
    <source>
        <dbReference type="Pfam" id="PF00924"/>
    </source>
</evidence>
<feature type="domain" description="Mechanosensitive ion channel MscS" evidence="8">
    <location>
        <begin position="266"/>
        <end position="331"/>
    </location>
</feature>
<evidence type="ECO:0000256" key="7">
    <source>
        <dbReference type="SAM" id="Phobius"/>
    </source>
</evidence>
<dbReference type="InterPro" id="IPR049142">
    <property type="entry name" value="MS_channel_1st"/>
</dbReference>
<comment type="caution">
    <text evidence="11">The sequence shown here is derived from an EMBL/GenBank/DDBJ whole genome shotgun (WGS) entry which is preliminary data.</text>
</comment>
<dbReference type="InterPro" id="IPR010920">
    <property type="entry name" value="LSM_dom_sf"/>
</dbReference>
<comment type="subcellular location">
    <subcellularLocation>
        <location evidence="1">Cell membrane</location>
        <topology evidence="1">Multi-pass membrane protein</topology>
    </subcellularLocation>
</comment>
<feature type="transmembrane region" description="Helical" evidence="7">
    <location>
        <begin position="250"/>
        <end position="277"/>
    </location>
</feature>
<dbReference type="SUPFAM" id="SSF82861">
    <property type="entry name" value="Mechanosensitive channel protein MscS (YggB), transmembrane region"/>
    <property type="match status" value="1"/>
</dbReference>
<dbReference type="Pfam" id="PF21082">
    <property type="entry name" value="MS_channel_3rd"/>
    <property type="match status" value="1"/>
</dbReference>
<organism evidence="11 12">
    <name type="scientific">Roseateles terrae</name>
    <dbReference type="NCBI Taxonomy" id="431060"/>
    <lineage>
        <taxon>Bacteria</taxon>
        <taxon>Pseudomonadati</taxon>
        <taxon>Pseudomonadota</taxon>
        <taxon>Betaproteobacteria</taxon>
        <taxon>Burkholderiales</taxon>
        <taxon>Sphaerotilaceae</taxon>
        <taxon>Roseateles</taxon>
    </lineage>
</organism>
<name>A0ABR6GXI1_9BURK</name>
<keyword evidence="5 7" id="KW-1133">Transmembrane helix</keyword>
<dbReference type="InterPro" id="IPR052702">
    <property type="entry name" value="MscS-like_channel"/>
</dbReference>
<dbReference type="Pfam" id="PF21088">
    <property type="entry name" value="MS_channel_1st"/>
    <property type="match status" value="1"/>
</dbReference>
<evidence type="ECO:0000259" key="10">
    <source>
        <dbReference type="Pfam" id="PF21088"/>
    </source>
</evidence>
<keyword evidence="12" id="KW-1185">Reference proteome</keyword>
<feature type="transmembrane region" description="Helical" evidence="7">
    <location>
        <begin position="74"/>
        <end position="94"/>
    </location>
</feature>
<accession>A0ABR6GXI1</accession>
<evidence type="ECO:0000256" key="3">
    <source>
        <dbReference type="ARBA" id="ARBA00022475"/>
    </source>
</evidence>
<dbReference type="InterPro" id="IPR049278">
    <property type="entry name" value="MS_channel_C"/>
</dbReference>
<feature type="domain" description="Mechanosensitive ion channel MscS C-terminal" evidence="9">
    <location>
        <begin position="339"/>
        <end position="423"/>
    </location>
</feature>
<evidence type="ECO:0000256" key="5">
    <source>
        <dbReference type="ARBA" id="ARBA00022989"/>
    </source>
</evidence>
<reference evidence="11 12" key="1">
    <citation type="submission" date="2020-08" db="EMBL/GenBank/DDBJ databases">
        <title>Genomic Encyclopedia of Type Strains, Phase III (KMG-III): the genomes of soil and plant-associated and newly described type strains.</title>
        <authorList>
            <person name="Whitman W."/>
        </authorList>
    </citation>
    <scope>NUCLEOTIDE SEQUENCE [LARGE SCALE GENOMIC DNA]</scope>
    <source>
        <strain evidence="11 12">CECT 7247</strain>
    </source>
</reference>
<dbReference type="InterPro" id="IPR011066">
    <property type="entry name" value="MscS_channel_C_sf"/>
</dbReference>
<dbReference type="Pfam" id="PF00924">
    <property type="entry name" value="MS_channel_2nd"/>
    <property type="match status" value="1"/>
</dbReference>
<proteinExistence type="inferred from homology"/>
<evidence type="ECO:0000256" key="6">
    <source>
        <dbReference type="ARBA" id="ARBA00023136"/>
    </source>
</evidence>
<dbReference type="PANTHER" id="PTHR30347:SF1">
    <property type="entry name" value="MECHANOSENSITIVE CHANNEL MSCK"/>
    <property type="match status" value="1"/>
</dbReference>
<evidence type="ECO:0000259" key="9">
    <source>
        <dbReference type="Pfam" id="PF21082"/>
    </source>
</evidence>
<dbReference type="InterPro" id="IPR006685">
    <property type="entry name" value="MscS_channel_2nd"/>
</dbReference>
<dbReference type="InterPro" id="IPR011014">
    <property type="entry name" value="MscS_channel_TM-2"/>
</dbReference>
<evidence type="ECO:0000313" key="12">
    <source>
        <dbReference type="Proteomes" id="UP000574369"/>
    </source>
</evidence>
<feature type="domain" description="Mechanosensitive ion channel transmembrane helices 2/3" evidence="10">
    <location>
        <begin position="223"/>
        <end position="264"/>
    </location>
</feature>
<evidence type="ECO:0000256" key="1">
    <source>
        <dbReference type="ARBA" id="ARBA00004651"/>
    </source>
</evidence>
<dbReference type="InterPro" id="IPR023408">
    <property type="entry name" value="MscS_beta-dom_sf"/>
</dbReference>
<comment type="similarity">
    <text evidence="2">Belongs to the MscS (TC 1.A.23) family.</text>
</comment>